<dbReference type="SMART" id="SM00471">
    <property type="entry name" value="HDc"/>
    <property type="match status" value="1"/>
</dbReference>
<dbReference type="GO" id="GO:0008728">
    <property type="term" value="F:GTP diphosphokinase activity"/>
    <property type="evidence" value="ECO:0007669"/>
    <property type="project" value="TreeGrafter"/>
</dbReference>
<evidence type="ECO:0000259" key="4">
    <source>
        <dbReference type="PROSITE" id="PS51880"/>
    </source>
</evidence>
<dbReference type="SMART" id="SM00954">
    <property type="entry name" value="RelA_SpoT"/>
    <property type="match status" value="1"/>
</dbReference>
<dbReference type="SUPFAM" id="SSF109604">
    <property type="entry name" value="HD-domain/PDEase-like"/>
    <property type="match status" value="1"/>
</dbReference>
<dbReference type="PROSITE" id="PS51880">
    <property type="entry name" value="TGS"/>
    <property type="match status" value="1"/>
</dbReference>
<gene>
    <name evidence="5" type="ORF">HGMM_F42G09C31</name>
</gene>
<dbReference type="PROSITE" id="PS51671">
    <property type="entry name" value="ACT"/>
    <property type="match status" value="1"/>
</dbReference>
<organism evidence="5">
    <name type="scientific">uncultured prokaryote</name>
    <dbReference type="NCBI Taxonomy" id="198431"/>
    <lineage>
        <taxon>unclassified sequences</taxon>
        <taxon>environmental samples</taxon>
    </lineage>
</organism>
<dbReference type="FunFam" id="3.30.460.10:FF:000001">
    <property type="entry name" value="GTP pyrophosphokinase RelA"/>
    <property type="match status" value="1"/>
</dbReference>
<dbReference type="PANTHER" id="PTHR21262">
    <property type="entry name" value="GUANOSINE-3',5'-BIS DIPHOSPHATE 3'-PYROPHOSPHOHYDROLASE"/>
    <property type="match status" value="1"/>
</dbReference>
<reference evidence="5" key="1">
    <citation type="journal article" date="2005" name="Environ. Microbiol.">
        <title>Genetic and functional properties of uncultivated thermophilic crenarchaeotes from a subsurface gold mine as revealed by analysis of genome fragments.</title>
        <authorList>
            <person name="Nunoura T."/>
            <person name="Hirayama H."/>
            <person name="Takami H."/>
            <person name="Oida H."/>
            <person name="Nishi S."/>
            <person name="Shimamura S."/>
            <person name="Suzuki Y."/>
            <person name="Inagaki F."/>
            <person name="Takai K."/>
            <person name="Nealson K.H."/>
            <person name="Horikoshi K."/>
        </authorList>
    </citation>
    <scope>NUCLEOTIDE SEQUENCE</scope>
</reference>
<dbReference type="InterPro" id="IPR043519">
    <property type="entry name" value="NT_sf"/>
</dbReference>
<dbReference type="EMBL" id="AP011758">
    <property type="protein sequence ID" value="BAL56805.1"/>
    <property type="molecule type" value="Genomic_DNA"/>
</dbReference>
<dbReference type="CDD" id="cd00077">
    <property type="entry name" value="HDc"/>
    <property type="match status" value="1"/>
</dbReference>
<feature type="domain" description="HD" evidence="3">
    <location>
        <begin position="49"/>
        <end position="150"/>
    </location>
</feature>
<dbReference type="CDD" id="cd01668">
    <property type="entry name" value="TGS_RSH"/>
    <property type="match status" value="1"/>
</dbReference>
<evidence type="ECO:0000313" key="5">
    <source>
        <dbReference type="EMBL" id="BAL56805.1"/>
    </source>
</evidence>
<dbReference type="Gene3D" id="3.10.20.30">
    <property type="match status" value="1"/>
</dbReference>
<dbReference type="InterPro" id="IPR002912">
    <property type="entry name" value="ACT_dom"/>
</dbReference>
<keyword evidence="5" id="KW-0808">Transferase</keyword>
<protein>
    <submittedName>
        <fullName evidence="5">GTP pyrophosphokinase</fullName>
    </submittedName>
</protein>
<dbReference type="Pfam" id="PF02824">
    <property type="entry name" value="TGS"/>
    <property type="match status" value="1"/>
</dbReference>
<dbReference type="Pfam" id="PF19296">
    <property type="entry name" value="RelA_AH_RIS"/>
    <property type="match status" value="1"/>
</dbReference>
<dbReference type="Gene3D" id="3.30.460.10">
    <property type="entry name" value="Beta Polymerase, domain 2"/>
    <property type="match status" value="1"/>
</dbReference>
<dbReference type="GO" id="GO:0005886">
    <property type="term" value="C:plasma membrane"/>
    <property type="evidence" value="ECO:0007669"/>
    <property type="project" value="TreeGrafter"/>
</dbReference>
<sequence>MMETLPRFDDILEQVQAYNPTCDEDLLRRAYVFSAMAHQGQVRASGEPYLVHPLEVARILADMRLDEVAIAVGLLHDLLEDTYVTEETLRDQFGDRITNLVKALTKITTLEKSYAARQAAQAESFRRMLLASIEDIRVLLVKLADRLHNMRTLNFLDEPKRQRIAQETLEIYAPLAHRLGIGRIKAELEDLAFWNLFPEEAESLSRQLAAKREKASAAIELVRAELEHMLKDCSIEGEVRFRIKHLYSIWRKLAVQGISLDQLYDFLAFRVVVDSVANCYAVFGLVHQRWKPIPGRLKDYIAVPKSNGYQSLHTTVLGPEGLPFEVQIRTRDMDEVAEKGVAAHWLYKEGKDPGADHPRLAWLRSLVEGQQESPREFLDSLRLNLYPEEVFCYTPKGELVRLPRGATPVDFAYAIHTEVGNTCVGARVNGRLVPLRTVLKTGDIVEIQTSPHQVPRRGWLDFVVTARARSKIKAFLKKGEKDRARVLGRKLLEREAKRLGLAVKQGLDGFNFKEALSHHGFAKEEDLLAAVGFGRLSAREVMAVLVGEKGDPERTPAPKIRPPSGAEALVVEVMGDRDLLTYRAKCCQPLPGDPIVGYVTRGRGVAIHRRSCPNVRRLVLAPEREIEVRWGANGGSYPMPLHVFFEDRPGMLAAISQAITNAGSNIRTCHLATEDRCGVVNLEVDVNGRDHLEKVVGSLRRVSGVTRVDFGFTQDYRNLVAARGSEATNRSN</sequence>
<dbReference type="PANTHER" id="PTHR21262:SF36">
    <property type="entry name" value="BIFUNCTIONAL (P)PPGPP SYNTHASE_HYDROLASE SPOT"/>
    <property type="match status" value="1"/>
</dbReference>
<dbReference type="FunFam" id="1.10.3210.10:FF:000001">
    <property type="entry name" value="GTP pyrophosphokinase RelA"/>
    <property type="match status" value="1"/>
</dbReference>
<dbReference type="GO" id="GO:0008893">
    <property type="term" value="F:guanosine-3',5'-bis(diphosphate) 3'-diphosphatase activity"/>
    <property type="evidence" value="ECO:0007669"/>
    <property type="project" value="TreeGrafter"/>
</dbReference>
<name>H5SKW9_9ZZZZ</name>
<dbReference type="InterPro" id="IPR006674">
    <property type="entry name" value="HD_domain"/>
</dbReference>
<dbReference type="Gene3D" id="3.30.70.260">
    <property type="match status" value="1"/>
</dbReference>
<dbReference type="GO" id="GO:0016301">
    <property type="term" value="F:kinase activity"/>
    <property type="evidence" value="ECO:0007669"/>
    <property type="project" value="UniProtKB-KW"/>
</dbReference>
<accession>H5SKW9</accession>
<evidence type="ECO:0000259" key="2">
    <source>
        <dbReference type="PROSITE" id="PS51671"/>
    </source>
</evidence>
<dbReference type="InterPro" id="IPR045600">
    <property type="entry name" value="RelA/SpoT_AH_RIS"/>
</dbReference>
<evidence type="ECO:0000259" key="3">
    <source>
        <dbReference type="PROSITE" id="PS51831"/>
    </source>
</evidence>
<dbReference type="InterPro" id="IPR004811">
    <property type="entry name" value="RelA/Spo_fam"/>
</dbReference>
<dbReference type="Pfam" id="PF13328">
    <property type="entry name" value="HD_4"/>
    <property type="match status" value="1"/>
</dbReference>
<dbReference type="InterPro" id="IPR033655">
    <property type="entry name" value="TGS_RelA/SpoT"/>
</dbReference>
<evidence type="ECO:0000256" key="1">
    <source>
        <dbReference type="ARBA" id="ARBA00007476"/>
    </source>
</evidence>
<dbReference type="GO" id="GO:0042594">
    <property type="term" value="P:response to starvation"/>
    <property type="evidence" value="ECO:0007669"/>
    <property type="project" value="TreeGrafter"/>
</dbReference>
<feature type="domain" description="TGS" evidence="4">
    <location>
        <begin position="384"/>
        <end position="449"/>
    </location>
</feature>
<proteinExistence type="inferred from homology"/>
<dbReference type="NCBIfam" id="TIGR00691">
    <property type="entry name" value="spoT_relA"/>
    <property type="match status" value="1"/>
</dbReference>
<dbReference type="CDD" id="cd04876">
    <property type="entry name" value="ACT_RelA-SpoT"/>
    <property type="match status" value="1"/>
</dbReference>
<dbReference type="SUPFAM" id="SSF81271">
    <property type="entry name" value="TGS-like"/>
    <property type="match status" value="1"/>
</dbReference>
<dbReference type="Pfam" id="PF13291">
    <property type="entry name" value="ACT_4"/>
    <property type="match status" value="1"/>
</dbReference>
<dbReference type="InterPro" id="IPR003607">
    <property type="entry name" value="HD/PDEase_dom"/>
</dbReference>
<dbReference type="InterPro" id="IPR012675">
    <property type="entry name" value="Beta-grasp_dom_sf"/>
</dbReference>
<dbReference type="InterPro" id="IPR012676">
    <property type="entry name" value="TGS-like"/>
</dbReference>
<dbReference type="InterPro" id="IPR045865">
    <property type="entry name" value="ACT-like_dom_sf"/>
</dbReference>
<dbReference type="SUPFAM" id="SSF55021">
    <property type="entry name" value="ACT-like"/>
    <property type="match status" value="1"/>
</dbReference>
<dbReference type="InterPro" id="IPR004095">
    <property type="entry name" value="TGS"/>
</dbReference>
<dbReference type="PROSITE" id="PS51831">
    <property type="entry name" value="HD"/>
    <property type="match status" value="1"/>
</dbReference>
<dbReference type="AlphaFoldDB" id="H5SKW9"/>
<dbReference type="FunFam" id="3.10.20.30:FF:000002">
    <property type="entry name" value="GTP pyrophosphokinase (RelA/SpoT)"/>
    <property type="match status" value="1"/>
</dbReference>
<comment type="similarity">
    <text evidence="1">Belongs to the RelA/SpoT family.</text>
</comment>
<dbReference type="CDD" id="cd05399">
    <property type="entry name" value="NT_Rel-Spo_like"/>
    <property type="match status" value="1"/>
</dbReference>
<dbReference type="InterPro" id="IPR007685">
    <property type="entry name" value="RelA_SpoT"/>
</dbReference>
<keyword evidence="5" id="KW-0418">Kinase</keyword>
<dbReference type="Gene3D" id="1.10.3210.10">
    <property type="entry name" value="Hypothetical protein af1432"/>
    <property type="match status" value="1"/>
</dbReference>
<dbReference type="GO" id="GO:0015969">
    <property type="term" value="P:guanosine tetraphosphate metabolic process"/>
    <property type="evidence" value="ECO:0007669"/>
    <property type="project" value="InterPro"/>
</dbReference>
<dbReference type="SUPFAM" id="SSF81301">
    <property type="entry name" value="Nucleotidyltransferase"/>
    <property type="match status" value="1"/>
</dbReference>
<reference evidence="5" key="2">
    <citation type="journal article" date="2012" name="PLoS ONE">
        <title>A Deeply Branching Thermophilic Bacterium with an Ancient Acetyl-CoA Pathway Dominates a Subsurface Ecosystem.</title>
        <authorList>
            <person name="Takami H."/>
            <person name="Noguchi H."/>
            <person name="Takaki Y."/>
            <person name="Uchiyama I."/>
            <person name="Toyoda A."/>
            <person name="Nishi S."/>
            <person name="Chee G.-J."/>
            <person name="Arai W."/>
            <person name="Nunoura T."/>
            <person name="Itoh T."/>
            <person name="Hattori M."/>
            <person name="Takai K."/>
        </authorList>
    </citation>
    <scope>NUCLEOTIDE SEQUENCE</scope>
</reference>
<feature type="domain" description="ACT" evidence="2">
    <location>
        <begin position="640"/>
        <end position="710"/>
    </location>
</feature>
<dbReference type="Pfam" id="PF04607">
    <property type="entry name" value="RelA_SpoT"/>
    <property type="match status" value="1"/>
</dbReference>